<protein>
    <submittedName>
        <fullName evidence="1">Uncharacterized protein</fullName>
    </submittedName>
</protein>
<dbReference type="EMBL" id="AP025303">
    <property type="protein sequence ID" value="BDD02473.1"/>
    <property type="molecule type" value="Genomic_DNA"/>
</dbReference>
<gene>
    <name evidence="1" type="ORF">PEPS_47530</name>
</gene>
<dbReference type="Proteomes" id="UP001354989">
    <property type="component" value="Plasmid pPP11"/>
</dbReference>
<sequence length="65" mass="7122">MKPPSAIHLFETTSEKIDFLREFKKEATAEEYLCALGEPIKGIGVNYNVGAFAGVPPNAEQIDQP</sequence>
<organism evidence="1 2">
    <name type="scientific">Persicobacter psychrovividus</name>
    <dbReference type="NCBI Taxonomy" id="387638"/>
    <lineage>
        <taxon>Bacteria</taxon>
        <taxon>Pseudomonadati</taxon>
        <taxon>Bacteroidota</taxon>
        <taxon>Cytophagia</taxon>
        <taxon>Cytophagales</taxon>
        <taxon>Persicobacteraceae</taxon>
        <taxon>Persicobacter</taxon>
    </lineage>
</organism>
<accession>A0ABM7VN96</accession>
<name>A0ABM7VN96_9BACT</name>
<geneLocation type="plasmid" evidence="1 2">
    <name>pPP11</name>
</geneLocation>
<dbReference type="RefSeq" id="WP_421953341.1">
    <property type="nucleotide sequence ID" value="NZ_AP025303.1"/>
</dbReference>
<proteinExistence type="predicted"/>
<evidence type="ECO:0000313" key="1">
    <source>
        <dbReference type="EMBL" id="BDD02473.1"/>
    </source>
</evidence>
<keyword evidence="2" id="KW-1185">Reference proteome</keyword>
<keyword evidence="1" id="KW-0614">Plasmid</keyword>
<reference evidence="1 2" key="1">
    <citation type="submission" date="2021-12" db="EMBL/GenBank/DDBJ databases">
        <title>Genome sequencing of bacteria with rrn-lacking chromosome and rrn-plasmid.</title>
        <authorList>
            <person name="Anda M."/>
            <person name="Iwasaki W."/>
        </authorList>
    </citation>
    <scope>NUCLEOTIDE SEQUENCE [LARGE SCALE GENOMIC DNA]</scope>
    <source>
        <strain evidence="1 2">NBRC 101262</strain>
        <plasmid evidence="1 2">pPP11</plasmid>
    </source>
</reference>
<evidence type="ECO:0000313" key="2">
    <source>
        <dbReference type="Proteomes" id="UP001354989"/>
    </source>
</evidence>